<keyword evidence="5" id="KW-0472">Membrane</keyword>
<name>A0A7I8VIS9_9ANNE</name>
<dbReference type="GO" id="GO:0005741">
    <property type="term" value="C:mitochondrial outer membrane"/>
    <property type="evidence" value="ECO:0007669"/>
    <property type="project" value="UniProtKB-SubCell"/>
</dbReference>
<keyword evidence="8" id="KW-1185">Reference proteome</keyword>
<accession>A0A7I8VIS9</accession>
<dbReference type="PROSITE" id="PS51779">
    <property type="entry name" value="POTRA"/>
    <property type="match status" value="1"/>
</dbReference>
<feature type="domain" description="POTRA" evidence="6">
    <location>
        <begin position="16"/>
        <end position="98"/>
    </location>
</feature>
<evidence type="ECO:0000256" key="2">
    <source>
        <dbReference type="ARBA" id="ARBA00010913"/>
    </source>
</evidence>
<comment type="subcellular location">
    <subcellularLocation>
        <location evidence="1">Mitochondrion outer membrane</location>
        <topology evidence="1">Multi-pass membrane protein</topology>
    </subcellularLocation>
</comment>
<dbReference type="PANTHER" id="PTHR12815">
    <property type="entry name" value="SORTING AND ASSEMBLY MACHINERY SAMM50 PROTEIN FAMILY MEMBER"/>
    <property type="match status" value="1"/>
</dbReference>
<dbReference type="AlphaFoldDB" id="A0A7I8VIS9"/>
<dbReference type="Pfam" id="PF01103">
    <property type="entry name" value="Omp85"/>
    <property type="match status" value="1"/>
</dbReference>
<evidence type="ECO:0000256" key="4">
    <source>
        <dbReference type="ARBA" id="ARBA00022692"/>
    </source>
</evidence>
<dbReference type="GO" id="GO:0033108">
    <property type="term" value="P:mitochondrial respiratory chain complex assembly"/>
    <property type="evidence" value="ECO:0007669"/>
    <property type="project" value="TreeGrafter"/>
</dbReference>
<protein>
    <submittedName>
        <fullName evidence="7">DgyrCDS5093</fullName>
    </submittedName>
</protein>
<evidence type="ECO:0000256" key="3">
    <source>
        <dbReference type="ARBA" id="ARBA00022452"/>
    </source>
</evidence>
<proteinExistence type="inferred from homology"/>
<evidence type="ECO:0000259" key="6">
    <source>
        <dbReference type="PROSITE" id="PS51779"/>
    </source>
</evidence>
<organism evidence="7 8">
    <name type="scientific">Dimorphilus gyrociliatus</name>
    <dbReference type="NCBI Taxonomy" id="2664684"/>
    <lineage>
        <taxon>Eukaryota</taxon>
        <taxon>Metazoa</taxon>
        <taxon>Spiralia</taxon>
        <taxon>Lophotrochozoa</taxon>
        <taxon>Annelida</taxon>
        <taxon>Polychaeta</taxon>
        <taxon>Polychaeta incertae sedis</taxon>
        <taxon>Dinophilidae</taxon>
        <taxon>Dimorphilus</taxon>
    </lineage>
</organism>
<comment type="caution">
    <text evidence="7">The sequence shown here is derived from an EMBL/GenBank/DDBJ whole genome shotgun (WGS) entry which is preliminary data.</text>
</comment>
<dbReference type="Gene3D" id="2.40.160.50">
    <property type="entry name" value="membrane protein fhac: a member of the omp85/tpsb transporter family"/>
    <property type="match status" value="1"/>
</dbReference>
<reference evidence="7 8" key="1">
    <citation type="submission" date="2020-08" db="EMBL/GenBank/DDBJ databases">
        <authorList>
            <person name="Hejnol A."/>
        </authorList>
    </citation>
    <scope>NUCLEOTIDE SEQUENCE [LARGE SCALE GENOMIC DNA]</scope>
</reference>
<dbReference type="InterPro" id="IPR039910">
    <property type="entry name" value="D15-like"/>
</dbReference>
<dbReference type="InterPro" id="IPR000184">
    <property type="entry name" value="Bac_surfAg_D15"/>
</dbReference>
<keyword evidence="4" id="KW-0812">Transmembrane</keyword>
<evidence type="ECO:0000256" key="1">
    <source>
        <dbReference type="ARBA" id="ARBA00004374"/>
    </source>
</evidence>
<keyword evidence="3" id="KW-1134">Transmembrane beta strand</keyword>
<evidence type="ECO:0000256" key="5">
    <source>
        <dbReference type="ARBA" id="ARBA00023136"/>
    </source>
</evidence>
<evidence type="ECO:0000313" key="7">
    <source>
        <dbReference type="EMBL" id="CAD5116174.1"/>
    </source>
</evidence>
<sequence>MPNDPTVKLPFNETPVKVENVHVTGVKRTSSKQLLANLKLIFDATNFEQLVSQIKKSKDTLSRTGIFKKVDVYIDVHSKGGHAVDKTKYDVTFDVVEEKFVKGGVSSLVGTNEGSLLFNLNFPNLFGCGESLTFDYSFGSKNTSGFGSHLKLPLFYNPDWNVLLSTLKYGRDFAWNGTREKTVGPSISLEFPSFVGQHSLKYEGFWNLTECLDSEVSLGIREFAGHRFKSAISHTLKRDLRDNPILPTNGSLLQTKQEIAGFGGDVKFLKQSLDFHYIKSLFFNTALHFSMSTGFLKNFDKPSLNDRFYLGGPLTLRGFTLNGAGNQENGHSLGIESYAGASVNFYTPLPFLNGDSNFSRALKLHYFANFASVGNITKMASLWDNLRGTCGLGLVMNLSNMARIEMNYCLPLRAKHGDRIVHGFQFGIGMDYW</sequence>
<gene>
    <name evidence="7" type="ORF">DGYR_LOCUS4820</name>
</gene>
<dbReference type="InterPro" id="IPR034746">
    <property type="entry name" value="POTRA"/>
</dbReference>
<dbReference type="Gene3D" id="3.10.20.310">
    <property type="entry name" value="membrane protein fhac"/>
    <property type="match status" value="1"/>
</dbReference>
<dbReference type="PANTHER" id="PTHR12815:SF18">
    <property type="entry name" value="SORTING AND ASSEMBLY MACHINERY COMPONENT 50 HOMOLOG"/>
    <property type="match status" value="1"/>
</dbReference>
<dbReference type="OrthoDB" id="1724197at2759"/>
<dbReference type="GO" id="GO:0045040">
    <property type="term" value="P:protein insertion into mitochondrial outer membrane"/>
    <property type="evidence" value="ECO:0007669"/>
    <property type="project" value="TreeGrafter"/>
</dbReference>
<evidence type="ECO:0000313" key="8">
    <source>
        <dbReference type="Proteomes" id="UP000549394"/>
    </source>
</evidence>
<dbReference type="Proteomes" id="UP000549394">
    <property type="component" value="Unassembled WGS sequence"/>
</dbReference>
<comment type="similarity">
    <text evidence="2">Belongs to the SAM50/omp85 family.</text>
</comment>
<dbReference type="EMBL" id="CAJFCJ010000006">
    <property type="protein sequence ID" value="CAD5116174.1"/>
    <property type="molecule type" value="Genomic_DNA"/>
</dbReference>